<feature type="transmembrane region" description="Helical" evidence="2">
    <location>
        <begin position="12"/>
        <end position="42"/>
    </location>
</feature>
<accession>A0A8J5X4W5</accession>
<reference evidence="3" key="1">
    <citation type="submission" date="2021-05" db="EMBL/GenBank/DDBJ databases">
        <title>The genome of the haptophyte Pavlova lutheri (Diacronema luteri, Pavlovales) - a model for lipid biosynthesis in eukaryotic algae.</title>
        <authorList>
            <person name="Hulatt C.J."/>
            <person name="Posewitz M.C."/>
        </authorList>
    </citation>
    <scope>NUCLEOTIDE SEQUENCE</scope>
    <source>
        <strain evidence="3">NIVA-4/92</strain>
    </source>
</reference>
<organism evidence="3 4">
    <name type="scientific">Diacronema lutheri</name>
    <name type="common">Unicellular marine alga</name>
    <name type="synonym">Monochrysis lutheri</name>
    <dbReference type="NCBI Taxonomy" id="2081491"/>
    <lineage>
        <taxon>Eukaryota</taxon>
        <taxon>Haptista</taxon>
        <taxon>Haptophyta</taxon>
        <taxon>Pavlovophyceae</taxon>
        <taxon>Pavlovales</taxon>
        <taxon>Pavlovaceae</taxon>
        <taxon>Diacronema</taxon>
    </lineage>
</organism>
<evidence type="ECO:0000313" key="4">
    <source>
        <dbReference type="Proteomes" id="UP000751190"/>
    </source>
</evidence>
<keyword evidence="2" id="KW-0812">Transmembrane</keyword>
<keyword evidence="4" id="KW-1185">Reference proteome</keyword>
<keyword evidence="2" id="KW-0472">Membrane</keyword>
<feature type="region of interest" description="Disordered" evidence="1">
    <location>
        <begin position="123"/>
        <end position="144"/>
    </location>
</feature>
<sequence length="509" mass="53209">MPWPCSGRRPSLPALVVYTLVALGCTGFLALTEFALYLGYILPNDAVLSWSSAQCVVNSSSIALQRRERCIAENECLGVYRASVRVRVLGEPPRELVAFDTVFGDFSHALRQPLRFTLAYNRTAPPSAEPSQPARRKRESKHPLPVPLVDGGIYTTACSVNPALAGANCTDPSAPVVSARLRAALHGGPCVGRVVLGSPAAYVTDFTARGIAAHRLVIVFALVLGSASLLFTYCACLGCALRRGDRRCANCLRPPCCRRACGRCCTCALPAEFLKELGGQRPAPGGLLTLATRSCTMPAASGGSERLGRSSWHSGDLTPPPSPPARPEQRAARASSSSGGASPPFVVSARLLLGADGARVADVGAATRALGRVGLQAARRPRALAEGENAATRRAPGVGGERAERSRDARVRRADGKVKAPAVFVVYSPSEAAAKGLVEVAAADQDGMPTALRLRQQKPPPGTRGTCGAAGLAALPATHRRARDGEHSSQARAPQPAPRRPLGGATPLV</sequence>
<dbReference type="AlphaFoldDB" id="A0A8J5X4W5"/>
<evidence type="ECO:0000256" key="1">
    <source>
        <dbReference type="SAM" id="MobiDB-lite"/>
    </source>
</evidence>
<feature type="compositionally biased region" description="Low complexity" evidence="1">
    <location>
        <begin position="332"/>
        <end position="341"/>
    </location>
</feature>
<keyword evidence="2" id="KW-1133">Transmembrane helix</keyword>
<feature type="transmembrane region" description="Helical" evidence="2">
    <location>
        <begin position="216"/>
        <end position="241"/>
    </location>
</feature>
<gene>
    <name evidence="3" type="ORF">KFE25_003590</name>
</gene>
<name>A0A8J5X4W5_DIALT</name>
<feature type="region of interest" description="Disordered" evidence="1">
    <location>
        <begin position="454"/>
        <end position="509"/>
    </location>
</feature>
<protein>
    <submittedName>
        <fullName evidence="3">Uncharacterized protein</fullName>
    </submittedName>
</protein>
<dbReference type="EMBL" id="JAGTXO010000028">
    <property type="protein sequence ID" value="KAG8461021.1"/>
    <property type="molecule type" value="Genomic_DNA"/>
</dbReference>
<feature type="region of interest" description="Disordered" evidence="1">
    <location>
        <begin position="298"/>
        <end position="341"/>
    </location>
</feature>
<evidence type="ECO:0000313" key="3">
    <source>
        <dbReference type="EMBL" id="KAG8461021.1"/>
    </source>
</evidence>
<proteinExistence type="predicted"/>
<evidence type="ECO:0000256" key="2">
    <source>
        <dbReference type="SAM" id="Phobius"/>
    </source>
</evidence>
<dbReference type="Proteomes" id="UP000751190">
    <property type="component" value="Unassembled WGS sequence"/>
</dbReference>
<comment type="caution">
    <text evidence="3">The sequence shown here is derived from an EMBL/GenBank/DDBJ whole genome shotgun (WGS) entry which is preliminary data.</text>
</comment>
<feature type="compositionally biased region" description="Basic and acidic residues" evidence="1">
    <location>
        <begin position="401"/>
        <end position="413"/>
    </location>
</feature>
<feature type="region of interest" description="Disordered" evidence="1">
    <location>
        <begin position="384"/>
        <end position="413"/>
    </location>
</feature>